<keyword evidence="6" id="KW-1185">Reference proteome</keyword>
<keyword evidence="3" id="KW-0677">Repeat</keyword>
<dbReference type="SMART" id="SM00368">
    <property type="entry name" value="LRR_RI"/>
    <property type="match status" value="7"/>
</dbReference>
<dbReference type="Pfam" id="PF13516">
    <property type="entry name" value="LRR_6"/>
    <property type="match status" value="6"/>
</dbReference>
<gene>
    <name evidence="5" type="ORF">CVLEPA_LOCUS20537</name>
</gene>
<sequence>MIMKTISTPFLLGSSTLINLLLAEIKMKKLVLYDNDLGDDGASHISTCLSKIEELDIGRCKISAYGIKSISDAISKLPEPEHSLSNSCGQCALCGNHGKHINMVMKTTSTPPPMGSSTLINLLLAEIKMKIFDISGNKFGNDGASHISTCLRKIEELYIGWCKISASGIKSISDAISKLPEPMKKLDLYDNDLGDDGASHISTCLSKIEELHIGWCKISASGIKSISDAISKLPEPRKLPELYGFPRTLQLTKQEKFLKPLATVTYKRPRTLGNVVINFREVAHQTAYIKRKQSLFKPYGQCALCGNHGKHINMVMKTASTPSPLGSSTLINFLLADITMKWLSLYRNDLGDDGASHISTCLSKIEELNIGRCKISATGIKSISDAISKLPEPKPKVVGLDWKF</sequence>
<keyword evidence="4" id="KW-0732">Signal</keyword>
<evidence type="ECO:0000256" key="4">
    <source>
        <dbReference type="SAM" id="SignalP"/>
    </source>
</evidence>
<evidence type="ECO:0000256" key="2">
    <source>
        <dbReference type="ARBA" id="ARBA00022614"/>
    </source>
</evidence>
<evidence type="ECO:0000313" key="5">
    <source>
        <dbReference type="EMBL" id="CAK8688535.1"/>
    </source>
</evidence>
<comment type="caution">
    <text evidence="5">The sequence shown here is derived from an EMBL/GenBank/DDBJ whole genome shotgun (WGS) entry which is preliminary data.</text>
</comment>
<evidence type="ECO:0000256" key="3">
    <source>
        <dbReference type="ARBA" id="ARBA00022737"/>
    </source>
</evidence>
<dbReference type="InterPro" id="IPR032675">
    <property type="entry name" value="LRR_dom_sf"/>
</dbReference>
<dbReference type="SUPFAM" id="SSF52047">
    <property type="entry name" value="RNI-like"/>
    <property type="match status" value="1"/>
</dbReference>
<keyword evidence="2" id="KW-0433">Leucine-rich repeat</keyword>
<dbReference type="Proteomes" id="UP001642483">
    <property type="component" value="Unassembled WGS sequence"/>
</dbReference>
<dbReference type="Gene3D" id="3.80.10.10">
    <property type="entry name" value="Ribonuclease Inhibitor"/>
    <property type="match status" value="3"/>
</dbReference>
<dbReference type="EMBL" id="CAWYQH010000108">
    <property type="protein sequence ID" value="CAK8688535.1"/>
    <property type="molecule type" value="Genomic_DNA"/>
</dbReference>
<keyword evidence="1" id="KW-0343">GTPase activation</keyword>
<name>A0ABP0G9Q8_CLALP</name>
<dbReference type="PANTHER" id="PTHR24113">
    <property type="entry name" value="RAN GTPASE-ACTIVATING PROTEIN 1"/>
    <property type="match status" value="1"/>
</dbReference>
<dbReference type="PANTHER" id="PTHR24113:SF12">
    <property type="entry name" value="RAN GTPASE-ACTIVATING PROTEIN 1"/>
    <property type="match status" value="1"/>
</dbReference>
<organism evidence="5 6">
    <name type="scientific">Clavelina lepadiformis</name>
    <name type="common">Light-bulb sea squirt</name>
    <name type="synonym">Ascidia lepadiformis</name>
    <dbReference type="NCBI Taxonomy" id="159417"/>
    <lineage>
        <taxon>Eukaryota</taxon>
        <taxon>Metazoa</taxon>
        <taxon>Chordata</taxon>
        <taxon>Tunicata</taxon>
        <taxon>Ascidiacea</taxon>
        <taxon>Aplousobranchia</taxon>
        <taxon>Clavelinidae</taxon>
        <taxon>Clavelina</taxon>
    </lineage>
</organism>
<proteinExistence type="predicted"/>
<accession>A0ABP0G9Q8</accession>
<reference evidence="5 6" key="1">
    <citation type="submission" date="2024-02" db="EMBL/GenBank/DDBJ databases">
        <authorList>
            <person name="Daric V."/>
            <person name="Darras S."/>
        </authorList>
    </citation>
    <scope>NUCLEOTIDE SEQUENCE [LARGE SCALE GENOMIC DNA]</scope>
</reference>
<dbReference type="InterPro" id="IPR027038">
    <property type="entry name" value="RanGap"/>
</dbReference>
<evidence type="ECO:0000256" key="1">
    <source>
        <dbReference type="ARBA" id="ARBA00022468"/>
    </source>
</evidence>
<feature type="signal peptide" evidence="4">
    <location>
        <begin position="1"/>
        <end position="23"/>
    </location>
</feature>
<dbReference type="InterPro" id="IPR001611">
    <property type="entry name" value="Leu-rich_rpt"/>
</dbReference>
<evidence type="ECO:0008006" key="7">
    <source>
        <dbReference type="Google" id="ProtNLM"/>
    </source>
</evidence>
<evidence type="ECO:0000313" key="6">
    <source>
        <dbReference type="Proteomes" id="UP001642483"/>
    </source>
</evidence>
<feature type="chain" id="PRO_5045312218" description="RNI-like protein" evidence="4">
    <location>
        <begin position="24"/>
        <end position="404"/>
    </location>
</feature>
<protein>
    <recommendedName>
        <fullName evidence="7">RNI-like protein</fullName>
    </recommendedName>
</protein>